<dbReference type="EMBL" id="VUKA01000001">
    <property type="protein sequence ID" value="KAA2214417.1"/>
    <property type="molecule type" value="Genomic_DNA"/>
</dbReference>
<gene>
    <name evidence="1" type="ORF">F0Q34_01405</name>
</gene>
<reference evidence="1 2" key="1">
    <citation type="journal article" date="2015" name="Int. J. Syst. Evol. Microbiol.">
        <title>Roseomonas oryzae sp. nov., isolated from paddy rhizosphere soil.</title>
        <authorList>
            <person name="Ramaprasad E.V."/>
            <person name="Sasikala Ch."/>
            <person name="Ramana Ch.V."/>
        </authorList>
    </citation>
    <scope>NUCLEOTIDE SEQUENCE [LARGE SCALE GENOMIC DNA]</scope>
    <source>
        <strain evidence="1 2">KCTC 42542</strain>
    </source>
</reference>
<dbReference type="RefSeq" id="WP_149810354.1">
    <property type="nucleotide sequence ID" value="NZ_VUKA01000001.1"/>
</dbReference>
<protein>
    <submittedName>
        <fullName evidence="1">ABC transporter substrate-binding protein</fullName>
    </submittedName>
</protein>
<dbReference type="Gene3D" id="3.40.190.10">
    <property type="entry name" value="Periplasmic binding protein-like II"/>
    <property type="match status" value="1"/>
</dbReference>
<proteinExistence type="predicted"/>
<name>A0A5B2TIV2_9PROT</name>
<keyword evidence="2" id="KW-1185">Reference proteome</keyword>
<dbReference type="SUPFAM" id="SSF53850">
    <property type="entry name" value="Periplasmic binding protein-like II"/>
    <property type="match status" value="1"/>
</dbReference>
<sequence>MPENLRLSLACTVSDRTRPILDGRVAVPGVSLTTLPGEPEDIFRRALRDRAFDITELSMGSHIVTTARGDAPYIGIPVFPSRAFRHSAIYVRADRGIRGAADLAGRRIGLPEYQQTAALWVRGILREHYGVDSRGIAWRTGGMEEPGSGERVALTLPPGLDVQPIGPGETLNALLAAGELDAVISPRPPSCFTRQEAPVQRLYPDYRAEEEAYFRATGFFPIMHCIALRKELAAAHPWLPLELFRAFGRARRMALEELSLVNVLRASLPWIAAEAEAQTRIMGGDPWPYGFRRNRDEVAAMIRFAAADGLAAQEIAPEALFHPSVLDAAPYTKSL</sequence>
<dbReference type="Proteomes" id="UP000322110">
    <property type="component" value="Unassembled WGS sequence"/>
</dbReference>
<dbReference type="AlphaFoldDB" id="A0A5B2TIV2"/>
<accession>A0A5B2TIV2</accession>
<comment type="caution">
    <text evidence="1">The sequence shown here is derived from an EMBL/GenBank/DDBJ whole genome shotgun (WGS) entry which is preliminary data.</text>
</comment>
<evidence type="ECO:0000313" key="1">
    <source>
        <dbReference type="EMBL" id="KAA2214417.1"/>
    </source>
</evidence>
<evidence type="ECO:0000313" key="2">
    <source>
        <dbReference type="Proteomes" id="UP000322110"/>
    </source>
</evidence>
<organism evidence="1 2">
    <name type="scientific">Teichococcus oryzae</name>
    <dbReference type="NCBI Taxonomy" id="1608942"/>
    <lineage>
        <taxon>Bacteria</taxon>
        <taxon>Pseudomonadati</taxon>
        <taxon>Pseudomonadota</taxon>
        <taxon>Alphaproteobacteria</taxon>
        <taxon>Acetobacterales</taxon>
        <taxon>Roseomonadaceae</taxon>
        <taxon>Roseomonas</taxon>
    </lineage>
</organism>
<dbReference type="OrthoDB" id="8689594at2"/>